<keyword evidence="1" id="KW-0732">Signal</keyword>
<accession>A0A7W4WDK4</accession>
<feature type="signal peptide" evidence="1">
    <location>
        <begin position="1"/>
        <end position="20"/>
    </location>
</feature>
<name>A0A7W4WDK4_9GAMM</name>
<reference evidence="2 3" key="1">
    <citation type="submission" date="2020-08" db="EMBL/GenBank/DDBJ databases">
        <title>Genomic Encyclopedia of Type Strains, Phase III (KMG-III): the genomes of soil and plant-associated and newly described type strains.</title>
        <authorList>
            <person name="Whitman W."/>
        </authorList>
    </citation>
    <scope>NUCLEOTIDE SEQUENCE [LARGE SCALE GENOMIC DNA]</scope>
    <source>
        <strain evidence="2 3">CECT 8799</strain>
    </source>
</reference>
<keyword evidence="3" id="KW-1185">Reference proteome</keyword>
<comment type="caution">
    <text evidence="2">The sequence shown here is derived from an EMBL/GenBank/DDBJ whole genome shotgun (WGS) entry which is preliminary data.</text>
</comment>
<protein>
    <submittedName>
        <fullName evidence="2">Uncharacterized protein</fullName>
    </submittedName>
</protein>
<evidence type="ECO:0000313" key="3">
    <source>
        <dbReference type="Proteomes" id="UP000535937"/>
    </source>
</evidence>
<dbReference type="RefSeq" id="WP_183461451.1">
    <property type="nucleotide sequence ID" value="NZ_JACHWZ010000015.1"/>
</dbReference>
<feature type="chain" id="PRO_5031346713" evidence="1">
    <location>
        <begin position="21"/>
        <end position="158"/>
    </location>
</feature>
<proteinExistence type="predicted"/>
<dbReference type="Proteomes" id="UP000535937">
    <property type="component" value="Unassembled WGS sequence"/>
</dbReference>
<dbReference type="AlphaFoldDB" id="A0A7W4WDK4"/>
<dbReference type="EMBL" id="JACHWZ010000015">
    <property type="protein sequence ID" value="MBB3062280.1"/>
    <property type="molecule type" value="Genomic_DNA"/>
</dbReference>
<organism evidence="2 3">
    <name type="scientific">Microbulbifer rhizosphaerae</name>
    <dbReference type="NCBI Taxonomy" id="1562603"/>
    <lineage>
        <taxon>Bacteria</taxon>
        <taxon>Pseudomonadati</taxon>
        <taxon>Pseudomonadota</taxon>
        <taxon>Gammaproteobacteria</taxon>
        <taxon>Cellvibrionales</taxon>
        <taxon>Microbulbiferaceae</taxon>
        <taxon>Microbulbifer</taxon>
    </lineage>
</organism>
<evidence type="ECO:0000313" key="2">
    <source>
        <dbReference type="EMBL" id="MBB3062280.1"/>
    </source>
</evidence>
<evidence type="ECO:0000256" key="1">
    <source>
        <dbReference type="SAM" id="SignalP"/>
    </source>
</evidence>
<sequence length="158" mass="17429">MNFIRLAPALSACLAAAAAAETLELEIRTGENNYRARQELGETFESFNSGAIPGDRPPREYLAIRCGGPWGALKYRVTLPSGPGYQLRANNERLLLQILEHSVISEDRAIAAMSVHCVDTEPRQVVKSLVEIELERGSPAAQQVQLANGYVLEYRYTP</sequence>
<gene>
    <name evidence="2" type="ORF">FHS09_003125</name>
</gene>